<dbReference type="Proteomes" id="UP000034333">
    <property type="component" value="Unassembled WGS sequence"/>
</dbReference>
<dbReference type="InterPro" id="IPR005706">
    <property type="entry name" value="Ribosomal_uS2_bac/mit/plastid"/>
</dbReference>
<dbReference type="InterPro" id="IPR001865">
    <property type="entry name" value="Ribosomal_uS2"/>
</dbReference>
<dbReference type="Pfam" id="PF00318">
    <property type="entry name" value="Ribosomal_S2"/>
    <property type="match status" value="1"/>
</dbReference>
<dbReference type="GO" id="GO:0022627">
    <property type="term" value="C:cytosolic small ribosomal subunit"/>
    <property type="evidence" value="ECO:0007669"/>
    <property type="project" value="TreeGrafter"/>
</dbReference>
<dbReference type="PATRIC" id="fig|1619036.3.peg.356"/>
<dbReference type="PANTHER" id="PTHR12534:SF0">
    <property type="entry name" value="SMALL RIBOSOMAL SUBUNIT PROTEIN US2M"/>
    <property type="match status" value="1"/>
</dbReference>
<dbReference type="CDD" id="cd01425">
    <property type="entry name" value="RPS2"/>
    <property type="match status" value="1"/>
</dbReference>
<dbReference type="PRINTS" id="PR00395">
    <property type="entry name" value="RIBOSOMALS2"/>
</dbReference>
<dbReference type="Gene3D" id="3.40.50.10490">
    <property type="entry name" value="Glucose-6-phosphate isomerase like protein, domain 1"/>
    <property type="match status" value="1"/>
</dbReference>
<dbReference type="SUPFAM" id="SSF52313">
    <property type="entry name" value="Ribosomal protein S2"/>
    <property type="match status" value="1"/>
</dbReference>
<dbReference type="STRING" id="1619036.US58_C0012G0031"/>
<keyword evidence="3 5" id="KW-0687">Ribonucleoprotein</keyword>
<evidence type="ECO:0000256" key="2">
    <source>
        <dbReference type="ARBA" id="ARBA00022980"/>
    </source>
</evidence>
<evidence type="ECO:0000313" key="6">
    <source>
        <dbReference type="EMBL" id="KKQ40822.1"/>
    </source>
</evidence>
<evidence type="ECO:0000256" key="3">
    <source>
        <dbReference type="ARBA" id="ARBA00023274"/>
    </source>
</evidence>
<comment type="similarity">
    <text evidence="1 5">Belongs to the universal ribosomal protein uS2 family.</text>
</comment>
<evidence type="ECO:0000256" key="1">
    <source>
        <dbReference type="ARBA" id="ARBA00006242"/>
    </source>
</evidence>
<dbReference type="InterPro" id="IPR018130">
    <property type="entry name" value="Ribosomal_uS2_CS"/>
</dbReference>
<dbReference type="GO" id="GO:0006412">
    <property type="term" value="P:translation"/>
    <property type="evidence" value="ECO:0007669"/>
    <property type="project" value="UniProtKB-UniRule"/>
</dbReference>
<dbReference type="EMBL" id="LBTN01000012">
    <property type="protein sequence ID" value="KKQ40822.1"/>
    <property type="molecule type" value="Genomic_DNA"/>
</dbReference>
<dbReference type="HAMAP" id="MF_00291_B">
    <property type="entry name" value="Ribosomal_uS2_B"/>
    <property type="match status" value="1"/>
</dbReference>
<organism evidence="6 7">
    <name type="scientific">Candidatus Magasanikbacteria bacterium GW2011_GWA2_37_8</name>
    <dbReference type="NCBI Taxonomy" id="1619036"/>
    <lineage>
        <taxon>Bacteria</taxon>
        <taxon>Candidatus Magasanikiibacteriota</taxon>
    </lineage>
</organism>
<dbReference type="NCBIfam" id="TIGR01011">
    <property type="entry name" value="rpsB_bact"/>
    <property type="match status" value="1"/>
</dbReference>
<reference evidence="6 7" key="1">
    <citation type="journal article" date="2015" name="Nature">
        <title>rRNA introns, odd ribosomes, and small enigmatic genomes across a large radiation of phyla.</title>
        <authorList>
            <person name="Brown C.T."/>
            <person name="Hug L.A."/>
            <person name="Thomas B.C."/>
            <person name="Sharon I."/>
            <person name="Castelle C.J."/>
            <person name="Singh A."/>
            <person name="Wilkins M.J."/>
            <person name="Williams K.H."/>
            <person name="Banfield J.F."/>
        </authorList>
    </citation>
    <scope>NUCLEOTIDE SEQUENCE [LARGE SCALE GENOMIC DNA]</scope>
</reference>
<accession>A0A0G0HF34</accession>
<evidence type="ECO:0000256" key="4">
    <source>
        <dbReference type="ARBA" id="ARBA00035256"/>
    </source>
</evidence>
<protein>
    <recommendedName>
        <fullName evidence="4 5">Small ribosomal subunit protein uS2</fullName>
    </recommendedName>
</protein>
<evidence type="ECO:0000256" key="5">
    <source>
        <dbReference type="HAMAP-Rule" id="MF_00291"/>
    </source>
</evidence>
<dbReference type="PANTHER" id="PTHR12534">
    <property type="entry name" value="30S RIBOSOMAL PROTEIN S2 PROKARYOTIC AND ORGANELLAR"/>
    <property type="match status" value="1"/>
</dbReference>
<dbReference type="GO" id="GO:0003735">
    <property type="term" value="F:structural constituent of ribosome"/>
    <property type="evidence" value="ECO:0007669"/>
    <property type="project" value="InterPro"/>
</dbReference>
<sequence>MTELPTLMEMLKAGVHFGHQNSRWHPKMQPYLFGLRNGVHIINLESTQEQLAKALEYVKTLSSKGKVILFVGIKRQAQPVIKAAAESCGMPYSTERWIGGLLTNFSEVKQRLKKYNTLKQEVASGEVEKYTKKEQLDIKKDIANMDRYLGGLANIDRLPDAMFVADMRISKTAVAEAERMGVPIVGVCDSNVNPEKADYVIPANDDAVNSIKLIADLLAEAVNEGKAIWEKNKLAIDKEVKKAAVARPEISEEKMAGKSSLVKAVAKKAAPKTAERRPMKVSESI</sequence>
<dbReference type="PROSITE" id="PS00962">
    <property type="entry name" value="RIBOSOMAL_S2_1"/>
    <property type="match status" value="1"/>
</dbReference>
<name>A0A0G0HF34_9BACT</name>
<gene>
    <name evidence="5" type="primary">rpsB</name>
    <name evidence="6" type="ORF">US58_C0012G0031</name>
</gene>
<comment type="caution">
    <text evidence="6">The sequence shown here is derived from an EMBL/GenBank/DDBJ whole genome shotgun (WGS) entry which is preliminary data.</text>
</comment>
<proteinExistence type="inferred from homology"/>
<dbReference type="Gene3D" id="1.10.287.610">
    <property type="entry name" value="Helix hairpin bin"/>
    <property type="match status" value="1"/>
</dbReference>
<dbReference type="InterPro" id="IPR023591">
    <property type="entry name" value="Ribosomal_uS2_flav_dom_sf"/>
</dbReference>
<evidence type="ECO:0000313" key="7">
    <source>
        <dbReference type="Proteomes" id="UP000034333"/>
    </source>
</evidence>
<dbReference type="AlphaFoldDB" id="A0A0G0HF34"/>
<keyword evidence="2 5" id="KW-0689">Ribosomal protein</keyword>